<dbReference type="SUPFAM" id="SSF57302">
    <property type="entry name" value="Snake toxin-like"/>
    <property type="match status" value="1"/>
</dbReference>
<evidence type="ECO:0000313" key="5">
    <source>
        <dbReference type="Proteomes" id="UP001159405"/>
    </source>
</evidence>
<keyword evidence="2" id="KW-1015">Disulfide bond</keyword>
<gene>
    <name evidence="4" type="ORF">PLOB_00025313</name>
</gene>
<evidence type="ECO:0000313" key="4">
    <source>
        <dbReference type="EMBL" id="CAH3034792.1"/>
    </source>
</evidence>
<comment type="caution">
    <text evidence="4">The sequence shown here is derived from an EMBL/GenBank/DDBJ whole genome shotgun (WGS) entry which is preliminary data.</text>
</comment>
<evidence type="ECO:0000259" key="3">
    <source>
        <dbReference type="Pfam" id="PF00021"/>
    </source>
</evidence>
<dbReference type="InterPro" id="IPR045860">
    <property type="entry name" value="Snake_toxin-like_sf"/>
</dbReference>
<keyword evidence="1" id="KW-0732">Signal</keyword>
<dbReference type="Pfam" id="PF00021">
    <property type="entry name" value="UPAR_LY6"/>
    <property type="match status" value="2"/>
</dbReference>
<proteinExistence type="predicted"/>
<evidence type="ECO:0000256" key="2">
    <source>
        <dbReference type="ARBA" id="ARBA00023157"/>
    </source>
</evidence>
<dbReference type="Proteomes" id="UP001159405">
    <property type="component" value="Unassembled WGS sequence"/>
</dbReference>
<accession>A0ABN8MV51</accession>
<name>A0ABN8MV51_9CNID</name>
<organism evidence="4 5">
    <name type="scientific">Porites lobata</name>
    <dbReference type="NCBI Taxonomy" id="104759"/>
    <lineage>
        <taxon>Eukaryota</taxon>
        <taxon>Metazoa</taxon>
        <taxon>Cnidaria</taxon>
        <taxon>Anthozoa</taxon>
        <taxon>Hexacorallia</taxon>
        <taxon>Scleractinia</taxon>
        <taxon>Fungiina</taxon>
        <taxon>Poritidae</taxon>
        <taxon>Porites</taxon>
    </lineage>
</organism>
<dbReference type="PANTHER" id="PTHR10036:SF3">
    <property type="entry name" value="PROTEIN SLEEPLESS-RELATED"/>
    <property type="match status" value="1"/>
</dbReference>
<dbReference type="Gene3D" id="2.10.60.10">
    <property type="entry name" value="CD59"/>
    <property type="match status" value="2"/>
</dbReference>
<evidence type="ECO:0000256" key="1">
    <source>
        <dbReference type="ARBA" id="ARBA00022729"/>
    </source>
</evidence>
<feature type="domain" description="UPAR/Ly6" evidence="3">
    <location>
        <begin position="108"/>
        <end position="194"/>
    </location>
</feature>
<reference evidence="4 5" key="1">
    <citation type="submission" date="2022-05" db="EMBL/GenBank/DDBJ databases">
        <authorList>
            <consortium name="Genoscope - CEA"/>
            <person name="William W."/>
        </authorList>
    </citation>
    <scope>NUCLEOTIDE SEQUENCE [LARGE SCALE GENOMIC DNA]</scope>
</reference>
<dbReference type="PANTHER" id="PTHR10036">
    <property type="entry name" value="CD59 GLYCOPROTEIN"/>
    <property type="match status" value="1"/>
</dbReference>
<dbReference type="InterPro" id="IPR016054">
    <property type="entry name" value="LY6_UPA_recep-like"/>
</dbReference>
<sequence length="217" mass="23889">MTSTSIFLPNAGWSTLQCYKCTGEIETCNEKNAERVMCSYGKDYCGSVVTNTDPGINFQFACASKLDCKAARASCTAKMENNPGVSCNATCCDSNFCVKPYAEENNPRQCYECHSMTECNEKAKAKRCTSGEERCMKVMTEVTYKDSNLVYKTYSKGCATMDQCTNMKKNVFYSDCTDGDKCHMSCCEGDLCNAGSSFVVSASTLFACAVFTVFRLQ</sequence>
<dbReference type="EMBL" id="CALNXK010000003">
    <property type="protein sequence ID" value="CAH3034792.1"/>
    <property type="molecule type" value="Genomic_DNA"/>
</dbReference>
<protein>
    <recommendedName>
        <fullName evidence="3">UPAR/Ly6 domain-containing protein</fullName>
    </recommendedName>
</protein>
<feature type="domain" description="UPAR/Ly6" evidence="3">
    <location>
        <begin position="15"/>
        <end position="99"/>
    </location>
</feature>
<keyword evidence="5" id="KW-1185">Reference proteome</keyword>